<dbReference type="GO" id="GO:0043041">
    <property type="term" value="P:amino acid activation for nonribosomal peptide biosynthetic process"/>
    <property type="evidence" value="ECO:0007669"/>
    <property type="project" value="TreeGrafter"/>
</dbReference>
<dbReference type="SUPFAM" id="SSF47336">
    <property type="entry name" value="ACP-like"/>
    <property type="match status" value="1"/>
</dbReference>
<sequence>MAATNSPASRERRTAISRAQEGLWFLDRLNPSAPAMILRRAYRVTGELDAGGLERAWRAVTERHRILRTRIRQRDGRPVPRVSPLAPAATGRLLDLADGPVAGLTVVRTGPSEHRVLLEAHRAVADRASLALLAGELSTAYGTGRAPAVHAPRYADYLRWEGRARWQRARRFWDGALTAPPPALPFDRGGGAPVAVPFDWGPGSAARVAALADRCGTTSEIVLLAAFHALLSRYSGGGAVPVTVPMDARPAGFERTVGPLENPVVVCGDASGGPSFAELVARVARAHAEAHRHRTLPFAEAIRSIRADRDPDRVPWGDATFVPPVTADGALVLGDARAELLPAADTELADLWLSLDEARRTVRGRLGYRVHPHAPEPAAMLDHLRTLVQAAAADPDVPIGDLPLEDRAPRPDDRLGADAPREPVHTLIGRHRDGTAMTWPDGRLPYRTLMERAAALASRLAGIGVDRAPVAIRMGHGPAQLTASLATHLAGGHVVWFGPGDAGERGRSVLTELRPACLVTETPDAPLERWYRDHLGGTLLLPSDPAPDGAAPVPVPPSDLGRLAYAAYTSGSTGKPKGIAQTHGALVQFAAWLADECGIDARSRVALWVAPEHDPSLCEIFATLVAGGTLCVVPDRLRLNPEPLLEWLRDERITFLQTVPSFAAELLRAARDHAGGWPRTLDRVALMGEALPAGLVNGLRAAAPHARVFNGYGPTETIAATWHRFTGPVAATVPIGRPIPGRQVLVLDGDDRPCPAGVTGEIVIRSPYAAADYLGGEDAGAFRPVRGMGGATRCYRTGDLGRWGFDGTLEFRGRRDHQVKLGGNRVEISGVEAELAAHPSVRECAVVPVTGDHGLVTHLLAYVVPREGAEAAPHAWRAHLNQRLGASVRLIAFHVLEAGLPRNIAGKVDRRRLPDPARVLSRRGRAPASDTERELARIWHDLLGAAPETVEESFFSAGGHSLLVPTLTQRIHGRFGVPVSLRECLLRPSLAGMAALIESATVHSRPKNDDRRRDRVRG</sequence>
<dbReference type="Proteomes" id="UP000432015">
    <property type="component" value="Unassembled WGS sequence"/>
</dbReference>
<dbReference type="Pfam" id="PF00550">
    <property type="entry name" value="PP-binding"/>
    <property type="match status" value="1"/>
</dbReference>
<dbReference type="SUPFAM" id="SSF52777">
    <property type="entry name" value="CoA-dependent acyltransferases"/>
    <property type="match status" value="2"/>
</dbReference>
<dbReference type="Pfam" id="PF00501">
    <property type="entry name" value="AMP-binding"/>
    <property type="match status" value="1"/>
</dbReference>
<feature type="region of interest" description="Disordered" evidence="2">
    <location>
        <begin position="396"/>
        <end position="420"/>
    </location>
</feature>
<dbReference type="InterPro" id="IPR042099">
    <property type="entry name" value="ANL_N_sf"/>
</dbReference>
<evidence type="ECO:0000313" key="4">
    <source>
        <dbReference type="EMBL" id="MUN42536.1"/>
    </source>
</evidence>
<dbReference type="InterPro" id="IPR001242">
    <property type="entry name" value="Condensation_dom"/>
</dbReference>
<evidence type="ECO:0000313" key="5">
    <source>
        <dbReference type="Proteomes" id="UP000432015"/>
    </source>
</evidence>
<evidence type="ECO:0000259" key="3">
    <source>
        <dbReference type="PROSITE" id="PS50075"/>
    </source>
</evidence>
<dbReference type="InterPro" id="IPR025110">
    <property type="entry name" value="AMP-bd_C"/>
</dbReference>
<dbReference type="InterPro" id="IPR045851">
    <property type="entry name" value="AMP-bd_C_sf"/>
</dbReference>
<dbReference type="InterPro" id="IPR036736">
    <property type="entry name" value="ACP-like_sf"/>
</dbReference>
<dbReference type="Pfam" id="PF00668">
    <property type="entry name" value="Condensation"/>
    <property type="match status" value="2"/>
</dbReference>
<dbReference type="SUPFAM" id="SSF56801">
    <property type="entry name" value="Acetyl-CoA synthetase-like"/>
    <property type="match status" value="1"/>
</dbReference>
<gene>
    <name evidence="4" type="ORF">GNZ18_38995</name>
</gene>
<dbReference type="PROSITE" id="PS50075">
    <property type="entry name" value="CARRIER"/>
    <property type="match status" value="1"/>
</dbReference>
<dbReference type="InterPro" id="IPR000873">
    <property type="entry name" value="AMP-dep_synth/lig_dom"/>
</dbReference>
<dbReference type="GO" id="GO:0044550">
    <property type="term" value="P:secondary metabolite biosynthetic process"/>
    <property type="evidence" value="ECO:0007669"/>
    <property type="project" value="TreeGrafter"/>
</dbReference>
<name>A0A7K1LE46_9ACTN</name>
<evidence type="ECO:0000256" key="2">
    <source>
        <dbReference type="SAM" id="MobiDB-lite"/>
    </source>
</evidence>
<protein>
    <submittedName>
        <fullName evidence="4">AMP-binding protein</fullName>
    </submittedName>
</protein>
<dbReference type="PANTHER" id="PTHR45527:SF1">
    <property type="entry name" value="FATTY ACID SYNTHASE"/>
    <property type="match status" value="1"/>
</dbReference>
<comment type="cofactor">
    <cofactor evidence="1">
        <name>pantetheine 4'-phosphate</name>
        <dbReference type="ChEBI" id="CHEBI:47942"/>
    </cofactor>
</comment>
<dbReference type="GO" id="GO:0031177">
    <property type="term" value="F:phosphopantetheine binding"/>
    <property type="evidence" value="ECO:0007669"/>
    <property type="project" value="TreeGrafter"/>
</dbReference>
<dbReference type="Gene3D" id="3.30.559.10">
    <property type="entry name" value="Chloramphenicol acetyltransferase-like domain"/>
    <property type="match status" value="2"/>
</dbReference>
<keyword evidence="5" id="KW-1185">Reference proteome</keyword>
<evidence type="ECO:0000256" key="1">
    <source>
        <dbReference type="ARBA" id="ARBA00001957"/>
    </source>
</evidence>
<dbReference type="GO" id="GO:0003824">
    <property type="term" value="F:catalytic activity"/>
    <property type="evidence" value="ECO:0007669"/>
    <property type="project" value="InterPro"/>
</dbReference>
<dbReference type="InterPro" id="IPR029058">
    <property type="entry name" value="AB_hydrolase_fold"/>
</dbReference>
<dbReference type="Gene3D" id="3.40.50.12780">
    <property type="entry name" value="N-terminal domain of ligase-like"/>
    <property type="match status" value="1"/>
</dbReference>
<feature type="domain" description="Carrier" evidence="3">
    <location>
        <begin position="926"/>
        <end position="1001"/>
    </location>
</feature>
<dbReference type="Gene3D" id="3.40.50.1820">
    <property type="entry name" value="alpha/beta hydrolase"/>
    <property type="match status" value="1"/>
</dbReference>
<dbReference type="PANTHER" id="PTHR45527">
    <property type="entry name" value="NONRIBOSOMAL PEPTIDE SYNTHETASE"/>
    <property type="match status" value="1"/>
</dbReference>
<dbReference type="InterPro" id="IPR023213">
    <property type="entry name" value="CAT-like_dom_sf"/>
</dbReference>
<dbReference type="RefSeq" id="WP_156222264.1">
    <property type="nucleotide sequence ID" value="NZ_WOFH01000021.1"/>
</dbReference>
<dbReference type="Pfam" id="PF13193">
    <property type="entry name" value="AMP-binding_C"/>
    <property type="match status" value="1"/>
</dbReference>
<dbReference type="Gene3D" id="3.30.559.30">
    <property type="entry name" value="Nonribosomal peptide synthetase, condensation domain"/>
    <property type="match status" value="1"/>
</dbReference>
<accession>A0A7K1LE46</accession>
<feature type="compositionally biased region" description="Basic and acidic residues" evidence="2">
    <location>
        <begin position="404"/>
        <end position="420"/>
    </location>
</feature>
<reference evidence="4 5" key="1">
    <citation type="submission" date="2019-11" db="EMBL/GenBank/DDBJ databases">
        <authorList>
            <person name="Cao P."/>
        </authorList>
    </citation>
    <scope>NUCLEOTIDE SEQUENCE [LARGE SCALE GENOMIC DNA]</scope>
    <source>
        <strain evidence="4 5">NEAU-AAG5</strain>
    </source>
</reference>
<dbReference type="GO" id="GO:0008610">
    <property type="term" value="P:lipid biosynthetic process"/>
    <property type="evidence" value="ECO:0007669"/>
    <property type="project" value="UniProtKB-ARBA"/>
</dbReference>
<proteinExistence type="predicted"/>
<dbReference type="EMBL" id="WOFH01000021">
    <property type="protein sequence ID" value="MUN42536.1"/>
    <property type="molecule type" value="Genomic_DNA"/>
</dbReference>
<comment type="caution">
    <text evidence="4">The sequence shown here is derived from an EMBL/GenBank/DDBJ whole genome shotgun (WGS) entry which is preliminary data.</text>
</comment>
<organism evidence="4 5">
    <name type="scientific">Actinomadura litoris</name>
    <dbReference type="NCBI Taxonomy" id="2678616"/>
    <lineage>
        <taxon>Bacteria</taxon>
        <taxon>Bacillati</taxon>
        <taxon>Actinomycetota</taxon>
        <taxon>Actinomycetes</taxon>
        <taxon>Streptosporangiales</taxon>
        <taxon>Thermomonosporaceae</taxon>
        <taxon>Actinomadura</taxon>
    </lineage>
</organism>
<dbReference type="Gene3D" id="3.30.300.30">
    <property type="match status" value="1"/>
</dbReference>
<dbReference type="GO" id="GO:0005737">
    <property type="term" value="C:cytoplasm"/>
    <property type="evidence" value="ECO:0007669"/>
    <property type="project" value="TreeGrafter"/>
</dbReference>
<dbReference type="InterPro" id="IPR009081">
    <property type="entry name" value="PP-bd_ACP"/>
</dbReference>
<dbReference type="AlphaFoldDB" id="A0A7K1LE46"/>